<evidence type="ECO:0000313" key="1">
    <source>
        <dbReference type="EMBL" id="AGA60089.1"/>
    </source>
</evidence>
<gene>
    <name evidence="1" type="ordered locus">Theco_4090</name>
</gene>
<keyword evidence="1" id="KW-0614">Plasmid</keyword>
<dbReference type="KEGG" id="tco:Theco_4090"/>
<dbReference type="HOGENOM" id="CLU_2620892_0_0_9"/>
<evidence type="ECO:0000313" key="2">
    <source>
        <dbReference type="Proteomes" id="UP000010795"/>
    </source>
</evidence>
<accession>L0EK69</accession>
<reference evidence="2" key="1">
    <citation type="submission" date="2012-01" db="EMBL/GenBank/DDBJ databases">
        <title>Complete sequence of plasmid of Thermobacillus composti KWC4.</title>
        <authorList>
            <person name="Lucas S."/>
            <person name="Han J."/>
            <person name="Lapidus A."/>
            <person name="Cheng J.-F."/>
            <person name="Goodwin L."/>
            <person name="Pitluck S."/>
            <person name="Peters L."/>
            <person name="Ovchinnikova G."/>
            <person name="Teshima H."/>
            <person name="Detter J.C."/>
            <person name="Han C."/>
            <person name="Tapia R."/>
            <person name="Land M."/>
            <person name="Hauser L."/>
            <person name="Kyrpides N."/>
            <person name="Ivanova N."/>
            <person name="Pagani I."/>
            <person name="Anderson I."/>
            <person name="Woyke T."/>
        </authorList>
    </citation>
    <scope>NUCLEOTIDE SEQUENCE [LARGE SCALE GENOMIC DNA]</scope>
    <source>
        <strain evidence="2">DSM 18247 / JCM 13945 / KWC4</strain>
        <plasmid evidence="2">Plasmid pTHECO01</plasmid>
    </source>
</reference>
<organism evidence="1 2">
    <name type="scientific">Thermobacillus composti (strain DSM 18247 / JCM 13945 / KWC4)</name>
    <dbReference type="NCBI Taxonomy" id="717605"/>
    <lineage>
        <taxon>Bacteria</taxon>
        <taxon>Bacillati</taxon>
        <taxon>Bacillota</taxon>
        <taxon>Bacilli</taxon>
        <taxon>Bacillales</taxon>
        <taxon>Paenibacillaceae</taxon>
        <taxon>Thermobacillus</taxon>
    </lineage>
</organism>
<protein>
    <submittedName>
        <fullName evidence="1">Uncharacterized protein</fullName>
    </submittedName>
</protein>
<dbReference type="EMBL" id="CP003256">
    <property type="protein sequence ID" value="AGA60089.1"/>
    <property type="molecule type" value="Genomic_DNA"/>
</dbReference>
<dbReference type="RefSeq" id="WP_015256801.1">
    <property type="nucleotide sequence ID" value="NC_019898.1"/>
</dbReference>
<dbReference type="Proteomes" id="UP000010795">
    <property type="component" value="Plasmid pTHECO01"/>
</dbReference>
<sequence>MKRTALAEKNRLAAERMYAVERAVEELKLMSSTAPSVDKVEEMSRSVKEALDSFIEAYKDFHKSFVRRKRKEGLNRGE</sequence>
<proteinExistence type="predicted"/>
<keyword evidence="2" id="KW-1185">Reference proteome</keyword>
<name>L0EK69_THECK</name>
<geneLocation type="plasmid" evidence="1 2">
    <name>pTHECO01</name>
</geneLocation>
<dbReference type="AlphaFoldDB" id="L0EK69"/>